<dbReference type="GeneID" id="25287296"/>
<dbReference type="InterPro" id="IPR036291">
    <property type="entry name" value="NAD(P)-bd_dom_sf"/>
</dbReference>
<evidence type="ECO:0008006" key="6">
    <source>
        <dbReference type="Google" id="ProtNLM"/>
    </source>
</evidence>
<keyword evidence="3" id="KW-0732">Signal</keyword>
<evidence type="ECO:0000256" key="2">
    <source>
        <dbReference type="ARBA" id="ARBA00023002"/>
    </source>
</evidence>
<gene>
    <name evidence="4" type="ORF">A1O9_12402</name>
</gene>
<dbReference type="SUPFAM" id="SSF51735">
    <property type="entry name" value="NAD(P)-binding Rossmann-fold domains"/>
    <property type="match status" value="1"/>
</dbReference>
<comment type="similarity">
    <text evidence="1">Belongs to the short-chain dehydrogenases/reductases (SDR) family.</text>
</comment>
<evidence type="ECO:0000256" key="3">
    <source>
        <dbReference type="SAM" id="SignalP"/>
    </source>
</evidence>
<feature type="signal peptide" evidence="3">
    <location>
        <begin position="1"/>
        <end position="18"/>
    </location>
</feature>
<keyword evidence="5" id="KW-1185">Reference proteome</keyword>
<evidence type="ECO:0000313" key="4">
    <source>
        <dbReference type="EMBL" id="KEF51485.1"/>
    </source>
</evidence>
<sequence>MAYKLLVILGAGPGLGLATALEFASKGFDIALLSRNSQRLESDVATVQVTSPLVKVQAFKVDVGDHVALKNTLQRVETEMGIPEVVYYNAARVQPSRIGDASPQFMLEDFKSMNIGMYVAATWALPHLNSVAQEPGTRPSFLFGNSGIYEYPISDFFSLSMQKAAQTNFAGSFSQIAGPKGIHVASVNIGGIISDGDPEMNAKLIASKLWELYSQDKDNWSFEVKVGDIRDLIKRMSGQ</sequence>
<feature type="chain" id="PRO_5001683271" description="Short-chain dehydrogenase" evidence="3">
    <location>
        <begin position="19"/>
        <end position="239"/>
    </location>
</feature>
<dbReference type="AlphaFoldDB" id="A0A072P7A5"/>
<reference evidence="4 5" key="1">
    <citation type="submission" date="2013-03" db="EMBL/GenBank/DDBJ databases">
        <title>The Genome Sequence of Exophiala aquamarina CBS 119918.</title>
        <authorList>
            <consortium name="The Broad Institute Genomics Platform"/>
            <person name="Cuomo C."/>
            <person name="de Hoog S."/>
            <person name="Gorbushina A."/>
            <person name="Walker B."/>
            <person name="Young S.K."/>
            <person name="Zeng Q."/>
            <person name="Gargeya S."/>
            <person name="Fitzgerald M."/>
            <person name="Haas B."/>
            <person name="Abouelleil A."/>
            <person name="Allen A.W."/>
            <person name="Alvarado L."/>
            <person name="Arachchi H.M."/>
            <person name="Berlin A.M."/>
            <person name="Chapman S.B."/>
            <person name="Gainer-Dewar J."/>
            <person name="Goldberg J."/>
            <person name="Griggs A."/>
            <person name="Gujja S."/>
            <person name="Hansen M."/>
            <person name="Howarth C."/>
            <person name="Imamovic A."/>
            <person name="Ireland A."/>
            <person name="Larimer J."/>
            <person name="McCowan C."/>
            <person name="Murphy C."/>
            <person name="Pearson M."/>
            <person name="Poon T.W."/>
            <person name="Priest M."/>
            <person name="Roberts A."/>
            <person name="Saif S."/>
            <person name="Shea T."/>
            <person name="Sisk P."/>
            <person name="Sykes S."/>
            <person name="Wortman J."/>
            <person name="Nusbaum C."/>
            <person name="Birren B."/>
        </authorList>
    </citation>
    <scope>NUCLEOTIDE SEQUENCE [LARGE SCALE GENOMIC DNA]</scope>
    <source>
        <strain evidence="4 5">CBS 119918</strain>
    </source>
</reference>
<dbReference type="RefSeq" id="XP_013254075.1">
    <property type="nucleotide sequence ID" value="XM_013398621.1"/>
</dbReference>
<comment type="caution">
    <text evidence="4">The sequence shown here is derived from an EMBL/GenBank/DDBJ whole genome shotgun (WGS) entry which is preliminary data.</text>
</comment>
<dbReference type="EMBL" id="AMGV01000023">
    <property type="protein sequence ID" value="KEF51485.1"/>
    <property type="molecule type" value="Genomic_DNA"/>
</dbReference>
<dbReference type="HOGENOM" id="CLU_010194_17_1_1"/>
<dbReference type="Proteomes" id="UP000027920">
    <property type="component" value="Unassembled WGS sequence"/>
</dbReference>
<dbReference type="Pfam" id="PF00106">
    <property type="entry name" value="adh_short"/>
    <property type="match status" value="1"/>
</dbReference>
<dbReference type="STRING" id="1182545.A0A072P7A5"/>
<dbReference type="PANTHER" id="PTHR43669">
    <property type="entry name" value="5-KETO-D-GLUCONATE 5-REDUCTASE"/>
    <property type="match status" value="1"/>
</dbReference>
<dbReference type="OrthoDB" id="5336600at2759"/>
<evidence type="ECO:0000256" key="1">
    <source>
        <dbReference type="ARBA" id="ARBA00006484"/>
    </source>
</evidence>
<dbReference type="VEuPathDB" id="FungiDB:A1O9_12402"/>
<evidence type="ECO:0000313" key="5">
    <source>
        <dbReference type="Proteomes" id="UP000027920"/>
    </source>
</evidence>
<proteinExistence type="inferred from homology"/>
<accession>A0A072P7A5</accession>
<dbReference type="GO" id="GO:0016491">
    <property type="term" value="F:oxidoreductase activity"/>
    <property type="evidence" value="ECO:0007669"/>
    <property type="project" value="UniProtKB-KW"/>
</dbReference>
<dbReference type="PANTHER" id="PTHR43669:SF3">
    <property type="entry name" value="ALCOHOL DEHYDROGENASE, PUTATIVE (AFU_ORTHOLOGUE AFUA_3G03445)-RELATED"/>
    <property type="match status" value="1"/>
</dbReference>
<keyword evidence="2" id="KW-0560">Oxidoreductase</keyword>
<protein>
    <recommendedName>
        <fullName evidence="6">Short-chain dehydrogenase</fullName>
    </recommendedName>
</protein>
<name>A0A072P7A5_9EURO</name>
<organism evidence="4 5">
    <name type="scientific">Exophiala aquamarina CBS 119918</name>
    <dbReference type="NCBI Taxonomy" id="1182545"/>
    <lineage>
        <taxon>Eukaryota</taxon>
        <taxon>Fungi</taxon>
        <taxon>Dikarya</taxon>
        <taxon>Ascomycota</taxon>
        <taxon>Pezizomycotina</taxon>
        <taxon>Eurotiomycetes</taxon>
        <taxon>Chaetothyriomycetidae</taxon>
        <taxon>Chaetothyriales</taxon>
        <taxon>Herpotrichiellaceae</taxon>
        <taxon>Exophiala</taxon>
    </lineage>
</organism>
<dbReference type="Gene3D" id="3.40.50.720">
    <property type="entry name" value="NAD(P)-binding Rossmann-like Domain"/>
    <property type="match status" value="1"/>
</dbReference>
<dbReference type="InterPro" id="IPR002347">
    <property type="entry name" value="SDR_fam"/>
</dbReference>